<comment type="caution">
    <text evidence="1">The sequence shown here is derived from an EMBL/GenBank/DDBJ whole genome shotgun (WGS) entry which is preliminary data.</text>
</comment>
<accession>A0A640S954</accession>
<organism evidence="1 2">
    <name type="scientific">Streptomyces caniferus</name>
    <dbReference type="NCBI Taxonomy" id="285557"/>
    <lineage>
        <taxon>Bacteria</taxon>
        <taxon>Bacillati</taxon>
        <taxon>Actinomycetota</taxon>
        <taxon>Actinomycetes</taxon>
        <taxon>Kitasatosporales</taxon>
        <taxon>Streptomycetaceae</taxon>
        <taxon>Streptomyces</taxon>
    </lineage>
</organism>
<evidence type="ECO:0000313" key="1">
    <source>
        <dbReference type="EMBL" id="GFE08023.1"/>
    </source>
</evidence>
<name>A0A640S954_9ACTN</name>
<reference evidence="1 2" key="1">
    <citation type="submission" date="2019-12" db="EMBL/GenBank/DDBJ databases">
        <title>Whole genome shotgun sequence of Streptomyces caniferus NBRC 15389.</title>
        <authorList>
            <person name="Ichikawa N."/>
            <person name="Kimura A."/>
            <person name="Kitahashi Y."/>
            <person name="Komaki H."/>
            <person name="Tamura T."/>
        </authorList>
    </citation>
    <scope>NUCLEOTIDE SEQUENCE [LARGE SCALE GENOMIC DNA]</scope>
    <source>
        <strain evidence="1 2">NBRC 15389</strain>
    </source>
</reference>
<proteinExistence type="predicted"/>
<evidence type="ECO:0008006" key="3">
    <source>
        <dbReference type="Google" id="ProtNLM"/>
    </source>
</evidence>
<dbReference type="InterPro" id="IPR036188">
    <property type="entry name" value="FAD/NAD-bd_sf"/>
</dbReference>
<gene>
    <name evidence="1" type="ORF">Scani_42910</name>
</gene>
<dbReference type="Gene3D" id="3.50.50.60">
    <property type="entry name" value="FAD/NAD(P)-binding domain"/>
    <property type="match status" value="1"/>
</dbReference>
<dbReference type="EMBL" id="BLIN01000005">
    <property type="protein sequence ID" value="GFE08023.1"/>
    <property type="molecule type" value="Genomic_DNA"/>
</dbReference>
<protein>
    <recommendedName>
        <fullName evidence="3">FAD dependent oxidoreductase domain-containing protein</fullName>
    </recommendedName>
</protein>
<dbReference type="AlphaFoldDB" id="A0A640S954"/>
<evidence type="ECO:0000313" key="2">
    <source>
        <dbReference type="Proteomes" id="UP000435837"/>
    </source>
</evidence>
<dbReference type="Proteomes" id="UP000435837">
    <property type="component" value="Unassembled WGS sequence"/>
</dbReference>
<sequence length="48" mass="4925">MTVACGFSGHGFKFLPVVGEIVTDLALTGATAHPIELFDPRRPAAAAA</sequence>